<comment type="caution">
    <text evidence="1">The sequence shown here is derived from an EMBL/GenBank/DDBJ whole genome shotgun (WGS) entry which is preliminary data.</text>
</comment>
<evidence type="ECO:0000313" key="1">
    <source>
        <dbReference type="EMBL" id="PVX52534.1"/>
    </source>
</evidence>
<protein>
    <submittedName>
        <fullName evidence="1">Uncharacterized protein DUF4835</fullName>
    </submittedName>
</protein>
<gene>
    <name evidence="1" type="ORF">C7377_0858</name>
</gene>
<keyword evidence="2" id="KW-1185">Reference proteome</keyword>
<evidence type="ECO:0000313" key="2">
    <source>
        <dbReference type="Proteomes" id="UP000251835"/>
    </source>
</evidence>
<dbReference type="RefSeq" id="WP_116496062.1">
    <property type="nucleotide sequence ID" value="NZ_QENZ01000003.1"/>
</dbReference>
<organism evidence="1 2">
    <name type="scientific">Balneicella halophila</name>
    <dbReference type="NCBI Taxonomy" id="1537566"/>
    <lineage>
        <taxon>Bacteria</taxon>
        <taxon>Pseudomonadati</taxon>
        <taxon>Bacteroidota</taxon>
        <taxon>Bacteroidia</taxon>
        <taxon>Bacteroidales</taxon>
        <taxon>Balneicellaceae</taxon>
        <taxon>Balneicella</taxon>
    </lineage>
</organism>
<proteinExistence type="predicted"/>
<dbReference type="Pfam" id="PF16119">
    <property type="entry name" value="DUF4835"/>
    <property type="match status" value="1"/>
</dbReference>
<dbReference type="InterPro" id="IPR032274">
    <property type="entry name" value="DUF4835"/>
</dbReference>
<accession>A0A7L4UTK5</accession>
<name>A0A7L4UTK5_BALHA</name>
<dbReference type="EMBL" id="QENZ01000003">
    <property type="protein sequence ID" value="PVX52534.1"/>
    <property type="molecule type" value="Genomic_DNA"/>
</dbReference>
<sequence>MSRSSYIKIFLILQSFNFLTPSIGQELDCDVKVITQKVTGVDHVVFKTLEQNLSDILNATKWTDNKNNAKEKIACTFLLIIEGVPNENSYQASVQVQASRPVFNSSYITPLLNHKDKQITFSYLPNEAFHYEGVGKNKELVAVAAYYAYLILGLDGDSFSRLGGTSYFKKALDISVQQGQGLSNDGWSTSEREINRYWMVEDLLNYKELRESIYNYHREGLDKMVTEPREAIENMLESIKDLAKVHQKSSDVAAMHMFFDAKANEITQSTLVLPPEKRKEMYDLLGTIDPGHLGIYKVLE</sequence>
<reference evidence="1 2" key="1">
    <citation type="submission" date="2018-05" db="EMBL/GenBank/DDBJ databases">
        <title>Genomic Encyclopedia of Type Strains, Phase IV (KMG-IV): sequencing the most valuable type-strain genomes for metagenomic binning, comparative biology and taxonomic classification.</title>
        <authorList>
            <person name="Goeker M."/>
        </authorList>
    </citation>
    <scope>NUCLEOTIDE SEQUENCE [LARGE SCALE GENOMIC DNA]</scope>
    <source>
        <strain evidence="1 2">DSM 28579</strain>
    </source>
</reference>
<dbReference type="Proteomes" id="UP000251835">
    <property type="component" value="Unassembled WGS sequence"/>
</dbReference>
<dbReference type="AlphaFoldDB" id="A0A7L4UTK5"/>
<dbReference type="OrthoDB" id="9773381at2"/>